<dbReference type="InterPro" id="IPR018316">
    <property type="entry name" value="Tubulin/FtsZ_2-layer-sand-dom"/>
</dbReference>
<dbReference type="InterPro" id="IPR000217">
    <property type="entry name" value="Tubulin"/>
</dbReference>
<feature type="domain" description="Tubulin/FtsZ 2-layer sandwich" evidence="5">
    <location>
        <begin position="16"/>
        <end position="76"/>
    </location>
</feature>
<accession>A0AAD9JCL7</accession>
<dbReference type="InterPro" id="IPR036525">
    <property type="entry name" value="Tubulin/FtsZ_GTPase_sf"/>
</dbReference>
<evidence type="ECO:0000256" key="1">
    <source>
        <dbReference type="ARBA" id="ARBA00009636"/>
    </source>
</evidence>
<organism evidence="6 7">
    <name type="scientific">Ridgeia piscesae</name>
    <name type="common">Tubeworm</name>
    <dbReference type="NCBI Taxonomy" id="27915"/>
    <lineage>
        <taxon>Eukaryota</taxon>
        <taxon>Metazoa</taxon>
        <taxon>Spiralia</taxon>
        <taxon>Lophotrochozoa</taxon>
        <taxon>Annelida</taxon>
        <taxon>Polychaeta</taxon>
        <taxon>Sedentaria</taxon>
        <taxon>Canalipalpata</taxon>
        <taxon>Sabellida</taxon>
        <taxon>Siboglinidae</taxon>
        <taxon>Ridgeia</taxon>
    </lineage>
</organism>
<dbReference type="InterPro" id="IPR008280">
    <property type="entry name" value="Tub_FtsZ_C"/>
</dbReference>
<dbReference type="Pfam" id="PF03953">
    <property type="entry name" value="Tubulin_C"/>
    <property type="match status" value="1"/>
</dbReference>
<reference evidence="6" key="1">
    <citation type="journal article" date="2023" name="Mol. Biol. Evol.">
        <title>Third-Generation Sequencing Reveals the Adaptive Role of the Epigenome in Three Deep-Sea Polychaetes.</title>
        <authorList>
            <person name="Perez M."/>
            <person name="Aroh O."/>
            <person name="Sun Y."/>
            <person name="Lan Y."/>
            <person name="Juniper S.K."/>
            <person name="Young C.R."/>
            <person name="Angers B."/>
            <person name="Qian P.Y."/>
        </authorList>
    </citation>
    <scope>NUCLEOTIDE SEQUENCE</scope>
    <source>
        <strain evidence="6">R07B-5</strain>
    </source>
</reference>
<name>A0AAD9JCL7_RIDPI</name>
<comment type="caution">
    <text evidence="6">The sequence shown here is derived from an EMBL/GenBank/DDBJ whole genome shotgun (WGS) entry which is preliminary data.</text>
</comment>
<protein>
    <recommendedName>
        <fullName evidence="5">Tubulin/FtsZ 2-layer sandwich domain-containing protein</fullName>
    </recommendedName>
</protein>
<keyword evidence="3" id="KW-0547">Nucleotide-binding</keyword>
<proteinExistence type="inferred from homology"/>
<evidence type="ECO:0000313" key="7">
    <source>
        <dbReference type="Proteomes" id="UP001209878"/>
    </source>
</evidence>
<keyword evidence="2" id="KW-0493">Microtubule</keyword>
<dbReference type="AlphaFoldDB" id="A0AAD9JCL7"/>
<comment type="similarity">
    <text evidence="1">Belongs to the tubulin family.</text>
</comment>
<gene>
    <name evidence="6" type="ORF">NP493_2757g00007</name>
</gene>
<evidence type="ECO:0000256" key="4">
    <source>
        <dbReference type="ARBA" id="ARBA00023134"/>
    </source>
</evidence>
<dbReference type="FunFam" id="1.10.287.600:FF:000007">
    <property type="entry name" value="tubulin epsilon chain"/>
    <property type="match status" value="1"/>
</dbReference>
<dbReference type="Gene3D" id="3.40.50.1440">
    <property type="entry name" value="Tubulin/FtsZ, GTPase domain"/>
    <property type="match status" value="1"/>
</dbReference>
<evidence type="ECO:0000256" key="3">
    <source>
        <dbReference type="ARBA" id="ARBA00022741"/>
    </source>
</evidence>
<dbReference type="GO" id="GO:0005525">
    <property type="term" value="F:GTP binding"/>
    <property type="evidence" value="ECO:0007669"/>
    <property type="project" value="UniProtKB-KW"/>
</dbReference>
<keyword evidence="4" id="KW-0342">GTP-binding</keyword>
<dbReference type="Gene3D" id="1.10.287.600">
    <property type="entry name" value="Helix hairpin bin"/>
    <property type="match status" value="1"/>
</dbReference>
<dbReference type="PANTHER" id="PTHR11588">
    <property type="entry name" value="TUBULIN"/>
    <property type="match status" value="1"/>
</dbReference>
<dbReference type="GO" id="GO:0005874">
    <property type="term" value="C:microtubule"/>
    <property type="evidence" value="ECO:0007669"/>
    <property type="project" value="UniProtKB-KW"/>
</dbReference>
<dbReference type="SUPFAM" id="SSF55307">
    <property type="entry name" value="Tubulin C-terminal domain-like"/>
    <property type="match status" value="1"/>
</dbReference>
<keyword evidence="7" id="KW-1185">Reference proteome</keyword>
<dbReference type="GO" id="GO:0007017">
    <property type="term" value="P:microtubule-based process"/>
    <property type="evidence" value="ECO:0007669"/>
    <property type="project" value="InterPro"/>
</dbReference>
<evidence type="ECO:0000259" key="5">
    <source>
        <dbReference type="Pfam" id="PF03953"/>
    </source>
</evidence>
<dbReference type="Proteomes" id="UP001209878">
    <property type="component" value="Unassembled WGS sequence"/>
</dbReference>
<evidence type="ECO:0000256" key="2">
    <source>
        <dbReference type="ARBA" id="ARBA00022701"/>
    </source>
</evidence>
<sequence length="175" mass="19607">MNVDLNEITMNLVPFPRLHYLVASQTPLFASADVKVQPRRLDQMFSDAFEQSHQLMKADPKRSVYLACALLLRGAVPDGWKTGLCSVPPVGHTYSLLSLANNTCLRHNFTDLRDRCVKLYRRKAHLHHYTSVEGMETGLIGEALNSLSSLIEEYTSLENQGLNPPEPVSRLTIAT</sequence>
<dbReference type="EMBL" id="JAODUO010002743">
    <property type="protein sequence ID" value="KAK2150618.1"/>
    <property type="molecule type" value="Genomic_DNA"/>
</dbReference>
<dbReference type="InterPro" id="IPR023123">
    <property type="entry name" value="Tubulin_C"/>
</dbReference>
<evidence type="ECO:0000313" key="6">
    <source>
        <dbReference type="EMBL" id="KAK2150618.1"/>
    </source>
</evidence>